<dbReference type="InterPro" id="IPR003594">
    <property type="entry name" value="HATPase_dom"/>
</dbReference>
<dbReference type="InterPro" id="IPR003661">
    <property type="entry name" value="HisK_dim/P_dom"/>
</dbReference>
<dbReference type="PANTHER" id="PTHR45436">
    <property type="entry name" value="SENSOR HISTIDINE KINASE YKOH"/>
    <property type="match status" value="1"/>
</dbReference>
<dbReference type="InterPro" id="IPR003660">
    <property type="entry name" value="HAMP_dom"/>
</dbReference>
<dbReference type="SMART" id="SM00387">
    <property type="entry name" value="HATPase_c"/>
    <property type="match status" value="1"/>
</dbReference>
<dbReference type="InterPro" id="IPR050428">
    <property type="entry name" value="TCS_sensor_his_kinase"/>
</dbReference>
<proteinExistence type="predicted"/>
<dbReference type="CDD" id="cd06225">
    <property type="entry name" value="HAMP"/>
    <property type="match status" value="1"/>
</dbReference>
<evidence type="ECO:0000256" key="7">
    <source>
        <dbReference type="ARBA" id="ARBA00022777"/>
    </source>
</evidence>
<dbReference type="GO" id="GO:0005886">
    <property type="term" value="C:plasma membrane"/>
    <property type="evidence" value="ECO:0007669"/>
    <property type="project" value="TreeGrafter"/>
</dbReference>
<keyword evidence="9" id="KW-0902">Two-component regulatory system</keyword>
<dbReference type="STRING" id="442341.SAMN04487959_101162"/>
<evidence type="ECO:0000313" key="16">
    <source>
        <dbReference type="EMBL" id="SFH19139.1"/>
    </source>
</evidence>
<dbReference type="SMART" id="SM00388">
    <property type="entry name" value="HisKA"/>
    <property type="match status" value="1"/>
</dbReference>
<evidence type="ECO:0000256" key="1">
    <source>
        <dbReference type="ARBA" id="ARBA00000085"/>
    </source>
</evidence>
<evidence type="ECO:0000259" key="15">
    <source>
        <dbReference type="PROSITE" id="PS50885"/>
    </source>
</evidence>
<dbReference type="InterPro" id="IPR036097">
    <property type="entry name" value="HisK_dim/P_sf"/>
</dbReference>
<sequence>MRRFPKLAVSRLGLKLFATILIVNVLTSALIFLFVSRSLDQGFIDYLERVQTQRAETLATALGEEWTVRGDWQWLQDNERAWFRLVHRQLWPDRERPPPGIQGQLSDPREFQVRDAQGNVVIGPPPPRDGDDERRKHRRHEAPRVLPIVSQGQRVGELVYRPPRELMARMDRIFIDRQQRNLLIIVGSLALASLLLAGVLSWWLGRRTRGMALATRRLTEGDYSVRLAERGHDELSRLAQDFNVLAETLEANRRARQRWVADIAHELRTPLAVLHGEIEAMQDGIRPLDADSLGSLSQEVAQLERLVQDLRLLAQSDAGALDVHLETLDIAKALNERLEDARGWLESVGITLDLAIHGPAPIRGDLQRLHQLWNNLLSNTRAYTDAPGQLRVSLDVLDNQVRIRWEDSAPGVSDEELPRLTERLYRVEASRNRRLGGSGLGLSIAMALAQAHGGDMQVSHSTLGGLCWTLRFPLAGE</sequence>
<dbReference type="Gene3D" id="1.10.287.130">
    <property type="match status" value="1"/>
</dbReference>
<dbReference type="PANTHER" id="PTHR45436:SF15">
    <property type="entry name" value="SENSOR HISTIDINE KINASE CUSS"/>
    <property type="match status" value="1"/>
</dbReference>
<evidence type="ECO:0000256" key="9">
    <source>
        <dbReference type="ARBA" id="ARBA00023012"/>
    </source>
</evidence>
<dbReference type="GO" id="GO:0000155">
    <property type="term" value="F:phosphorelay sensor kinase activity"/>
    <property type="evidence" value="ECO:0007669"/>
    <property type="project" value="InterPro"/>
</dbReference>
<evidence type="ECO:0000256" key="6">
    <source>
        <dbReference type="ARBA" id="ARBA00022692"/>
    </source>
</evidence>
<evidence type="ECO:0000256" key="4">
    <source>
        <dbReference type="ARBA" id="ARBA00022553"/>
    </source>
</evidence>
<dbReference type="InterPro" id="IPR004358">
    <property type="entry name" value="Sig_transdc_His_kin-like_C"/>
</dbReference>
<keyword evidence="10 13" id="KW-0472">Membrane</keyword>
<dbReference type="PRINTS" id="PR00344">
    <property type="entry name" value="BCTRLSENSOR"/>
</dbReference>
<comment type="subcellular location">
    <subcellularLocation>
        <location evidence="2">Membrane</location>
        <topology evidence="2">Multi-pass membrane protein</topology>
    </subcellularLocation>
</comment>
<evidence type="ECO:0000256" key="8">
    <source>
        <dbReference type="ARBA" id="ARBA00022989"/>
    </source>
</evidence>
<keyword evidence="4" id="KW-0597">Phosphoprotein</keyword>
<dbReference type="Pfam" id="PF02518">
    <property type="entry name" value="HATPase_c"/>
    <property type="match status" value="1"/>
</dbReference>
<dbReference type="PROSITE" id="PS50109">
    <property type="entry name" value="HIS_KIN"/>
    <property type="match status" value="1"/>
</dbReference>
<keyword evidence="8 13" id="KW-1133">Transmembrane helix</keyword>
<dbReference type="Gene3D" id="3.30.565.10">
    <property type="entry name" value="Histidine kinase-like ATPase, C-terminal domain"/>
    <property type="match status" value="1"/>
</dbReference>
<dbReference type="EC" id="2.7.13.3" evidence="3"/>
<evidence type="ECO:0000256" key="12">
    <source>
        <dbReference type="SAM" id="MobiDB-lite"/>
    </source>
</evidence>
<name>A0A1I2Y1C0_9GAMM</name>
<evidence type="ECO:0000256" key="2">
    <source>
        <dbReference type="ARBA" id="ARBA00004141"/>
    </source>
</evidence>
<feature type="domain" description="Histidine kinase" evidence="14">
    <location>
        <begin position="262"/>
        <end position="476"/>
    </location>
</feature>
<evidence type="ECO:0000256" key="10">
    <source>
        <dbReference type="ARBA" id="ARBA00023136"/>
    </source>
</evidence>
<dbReference type="SUPFAM" id="SSF55874">
    <property type="entry name" value="ATPase domain of HSP90 chaperone/DNA topoisomerase II/histidine kinase"/>
    <property type="match status" value="1"/>
</dbReference>
<dbReference type="SMART" id="SM00304">
    <property type="entry name" value="HAMP"/>
    <property type="match status" value="1"/>
</dbReference>
<keyword evidence="7 16" id="KW-0418">Kinase</keyword>
<dbReference type="SUPFAM" id="SSF47384">
    <property type="entry name" value="Homodimeric domain of signal transducing histidine kinase"/>
    <property type="match status" value="1"/>
</dbReference>
<evidence type="ECO:0000256" key="3">
    <source>
        <dbReference type="ARBA" id="ARBA00012438"/>
    </source>
</evidence>
<dbReference type="InterPro" id="IPR036890">
    <property type="entry name" value="HATPase_C_sf"/>
</dbReference>
<evidence type="ECO:0000256" key="5">
    <source>
        <dbReference type="ARBA" id="ARBA00022679"/>
    </source>
</evidence>
<dbReference type="Pfam" id="PF00672">
    <property type="entry name" value="HAMP"/>
    <property type="match status" value="1"/>
</dbReference>
<protein>
    <recommendedName>
        <fullName evidence="3">histidine kinase</fullName>
        <ecNumber evidence="3">2.7.13.3</ecNumber>
    </recommendedName>
</protein>
<keyword evidence="5" id="KW-0808">Transferase</keyword>
<gene>
    <name evidence="16" type="ORF">SAMN04487959_101162</name>
</gene>
<dbReference type="SUPFAM" id="SSF158472">
    <property type="entry name" value="HAMP domain-like"/>
    <property type="match status" value="1"/>
</dbReference>
<feature type="coiled-coil region" evidence="11">
    <location>
        <begin position="293"/>
        <end position="341"/>
    </location>
</feature>
<evidence type="ECO:0000259" key="14">
    <source>
        <dbReference type="PROSITE" id="PS50109"/>
    </source>
</evidence>
<keyword evidence="11" id="KW-0175">Coiled coil</keyword>
<dbReference type="Pfam" id="PF00512">
    <property type="entry name" value="HisKA"/>
    <property type="match status" value="1"/>
</dbReference>
<dbReference type="RefSeq" id="WP_092842742.1">
    <property type="nucleotide sequence ID" value="NZ_FOPY01000001.1"/>
</dbReference>
<dbReference type="CDD" id="cd00082">
    <property type="entry name" value="HisKA"/>
    <property type="match status" value="1"/>
</dbReference>
<feature type="region of interest" description="Disordered" evidence="12">
    <location>
        <begin position="116"/>
        <end position="141"/>
    </location>
</feature>
<evidence type="ECO:0000313" key="17">
    <source>
        <dbReference type="Proteomes" id="UP000199040"/>
    </source>
</evidence>
<keyword evidence="6 13" id="KW-0812">Transmembrane</keyword>
<evidence type="ECO:0000256" key="13">
    <source>
        <dbReference type="SAM" id="Phobius"/>
    </source>
</evidence>
<dbReference type="PROSITE" id="PS50885">
    <property type="entry name" value="HAMP"/>
    <property type="match status" value="1"/>
</dbReference>
<accession>A0A1I2Y1C0</accession>
<evidence type="ECO:0000256" key="11">
    <source>
        <dbReference type="SAM" id="Coils"/>
    </source>
</evidence>
<comment type="catalytic activity">
    <reaction evidence="1">
        <text>ATP + protein L-histidine = ADP + protein N-phospho-L-histidine.</text>
        <dbReference type="EC" id="2.7.13.3"/>
    </reaction>
</comment>
<dbReference type="EMBL" id="FOPY01000001">
    <property type="protein sequence ID" value="SFH19139.1"/>
    <property type="molecule type" value="Genomic_DNA"/>
</dbReference>
<feature type="transmembrane region" description="Helical" evidence="13">
    <location>
        <begin position="12"/>
        <end position="35"/>
    </location>
</feature>
<keyword evidence="17" id="KW-1185">Reference proteome</keyword>
<reference evidence="16 17" key="1">
    <citation type="submission" date="2016-10" db="EMBL/GenBank/DDBJ databases">
        <authorList>
            <person name="de Groot N.N."/>
        </authorList>
    </citation>
    <scope>NUCLEOTIDE SEQUENCE [LARGE SCALE GENOMIC DNA]</scope>
    <source>
        <strain evidence="16 17">CGMCC 1.6848</strain>
    </source>
</reference>
<dbReference type="Gene3D" id="6.10.340.10">
    <property type="match status" value="1"/>
</dbReference>
<organism evidence="16 17">
    <name type="scientific">Modicisalibacter xianhensis</name>
    <dbReference type="NCBI Taxonomy" id="442341"/>
    <lineage>
        <taxon>Bacteria</taxon>
        <taxon>Pseudomonadati</taxon>
        <taxon>Pseudomonadota</taxon>
        <taxon>Gammaproteobacteria</taxon>
        <taxon>Oceanospirillales</taxon>
        <taxon>Halomonadaceae</taxon>
        <taxon>Modicisalibacter</taxon>
    </lineage>
</organism>
<feature type="transmembrane region" description="Helical" evidence="13">
    <location>
        <begin position="182"/>
        <end position="204"/>
    </location>
</feature>
<feature type="domain" description="HAMP" evidence="15">
    <location>
        <begin position="202"/>
        <end position="254"/>
    </location>
</feature>
<dbReference type="AlphaFoldDB" id="A0A1I2Y1C0"/>
<dbReference type="InterPro" id="IPR005467">
    <property type="entry name" value="His_kinase_dom"/>
</dbReference>
<dbReference type="Proteomes" id="UP000199040">
    <property type="component" value="Unassembled WGS sequence"/>
</dbReference>